<keyword evidence="2" id="KW-0805">Transcription regulation</keyword>
<evidence type="ECO:0000256" key="3">
    <source>
        <dbReference type="ARBA" id="ARBA00023082"/>
    </source>
</evidence>
<dbReference type="GO" id="GO:0003677">
    <property type="term" value="F:DNA binding"/>
    <property type="evidence" value="ECO:0007669"/>
    <property type="project" value="UniProtKB-KW"/>
</dbReference>
<dbReference type="InterPro" id="IPR007627">
    <property type="entry name" value="RNA_pol_sigma70_r2"/>
</dbReference>
<dbReference type="InterPro" id="IPR014284">
    <property type="entry name" value="RNA_pol_sigma-70_dom"/>
</dbReference>
<dbReference type="InterPro" id="IPR039425">
    <property type="entry name" value="RNA_pol_sigma-70-like"/>
</dbReference>
<dbReference type="CDD" id="cd06171">
    <property type="entry name" value="Sigma70_r4"/>
    <property type="match status" value="1"/>
</dbReference>
<evidence type="ECO:0000259" key="7">
    <source>
        <dbReference type="Pfam" id="PF08281"/>
    </source>
</evidence>
<sequence length="164" mass="18164">MAASEALSAIYDASYSRLVAQLIVITGSQEEAEDAVQEAFVKGIRQGARFDLIDNPEAWLRTVAINTQRTRWHRSAVLRRLLPKVPGPVRPVEPTPERLAVADALARLKPEWRTVVVLHHLADQPIEAIATQLGLPVGTVKSRLARAREQLGNDLRISEEADHV</sequence>
<gene>
    <name evidence="8" type="ORF">N802_12160</name>
</gene>
<dbReference type="SUPFAM" id="SSF88659">
    <property type="entry name" value="Sigma3 and sigma4 domains of RNA polymerase sigma factors"/>
    <property type="match status" value="1"/>
</dbReference>
<dbReference type="PANTHER" id="PTHR43133">
    <property type="entry name" value="RNA POLYMERASE ECF-TYPE SIGMA FACTO"/>
    <property type="match status" value="1"/>
</dbReference>
<evidence type="ECO:0000313" key="9">
    <source>
        <dbReference type="Proteomes" id="UP000030002"/>
    </source>
</evidence>
<organism evidence="8 9">
    <name type="scientific">Knoellia sinensis KCTC 19936</name>
    <dbReference type="NCBI Taxonomy" id="1385520"/>
    <lineage>
        <taxon>Bacteria</taxon>
        <taxon>Bacillati</taxon>
        <taxon>Actinomycetota</taxon>
        <taxon>Actinomycetes</taxon>
        <taxon>Micrococcales</taxon>
        <taxon>Intrasporangiaceae</taxon>
        <taxon>Knoellia</taxon>
    </lineage>
</organism>
<reference evidence="8 9" key="1">
    <citation type="submission" date="2013-08" db="EMBL/GenBank/DDBJ databases">
        <title>The genome sequence of Knoellia sinensis.</title>
        <authorList>
            <person name="Zhu W."/>
            <person name="Wang G."/>
        </authorList>
    </citation>
    <scope>NUCLEOTIDE SEQUENCE [LARGE SCALE GENOMIC DNA]</scope>
    <source>
        <strain evidence="8 9">KCTC 19936</strain>
    </source>
</reference>
<keyword evidence="4" id="KW-0238">DNA-binding</keyword>
<dbReference type="GO" id="GO:0016987">
    <property type="term" value="F:sigma factor activity"/>
    <property type="evidence" value="ECO:0007669"/>
    <property type="project" value="UniProtKB-KW"/>
</dbReference>
<proteinExistence type="inferred from homology"/>
<dbReference type="Gene3D" id="1.10.1740.10">
    <property type="match status" value="1"/>
</dbReference>
<comment type="caution">
    <text evidence="8">The sequence shown here is derived from an EMBL/GenBank/DDBJ whole genome shotgun (WGS) entry which is preliminary data.</text>
</comment>
<keyword evidence="9" id="KW-1185">Reference proteome</keyword>
<evidence type="ECO:0000256" key="1">
    <source>
        <dbReference type="ARBA" id="ARBA00010641"/>
    </source>
</evidence>
<dbReference type="InterPro" id="IPR013325">
    <property type="entry name" value="RNA_pol_sigma_r2"/>
</dbReference>
<evidence type="ECO:0000256" key="4">
    <source>
        <dbReference type="ARBA" id="ARBA00023125"/>
    </source>
</evidence>
<name>A0A0A0JBH2_9MICO</name>
<dbReference type="AlphaFoldDB" id="A0A0A0JBH2"/>
<feature type="domain" description="RNA polymerase sigma-70 region 2" evidence="6">
    <location>
        <begin position="15"/>
        <end position="74"/>
    </location>
</feature>
<dbReference type="InterPro" id="IPR013249">
    <property type="entry name" value="RNA_pol_sigma70_r4_t2"/>
</dbReference>
<dbReference type="SUPFAM" id="SSF88946">
    <property type="entry name" value="Sigma2 domain of RNA polymerase sigma factors"/>
    <property type="match status" value="1"/>
</dbReference>
<dbReference type="InterPro" id="IPR036388">
    <property type="entry name" value="WH-like_DNA-bd_sf"/>
</dbReference>
<evidence type="ECO:0000313" key="8">
    <source>
        <dbReference type="EMBL" id="KGN34149.1"/>
    </source>
</evidence>
<dbReference type="RefSeq" id="WP_035912177.1">
    <property type="nucleotide sequence ID" value="NZ_AVPJ01000002.1"/>
</dbReference>
<dbReference type="GO" id="GO:0006352">
    <property type="term" value="P:DNA-templated transcription initiation"/>
    <property type="evidence" value="ECO:0007669"/>
    <property type="project" value="InterPro"/>
</dbReference>
<feature type="domain" description="RNA polymerase sigma factor 70 region 4 type 2" evidence="7">
    <location>
        <begin position="99"/>
        <end position="151"/>
    </location>
</feature>
<dbReference type="NCBIfam" id="TIGR02937">
    <property type="entry name" value="sigma70-ECF"/>
    <property type="match status" value="1"/>
</dbReference>
<dbReference type="Proteomes" id="UP000030002">
    <property type="component" value="Unassembled WGS sequence"/>
</dbReference>
<dbReference type="Gene3D" id="1.10.10.10">
    <property type="entry name" value="Winged helix-like DNA-binding domain superfamily/Winged helix DNA-binding domain"/>
    <property type="match status" value="1"/>
</dbReference>
<protein>
    <submittedName>
        <fullName evidence="8">RNA polymerase sigma24 factor</fullName>
    </submittedName>
</protein>
<keyword evidence="5" id="KW-0804">Transcription</keyword>
<dbReference type="PANTHER" id="PTHR43133:SF50">
    <property type="entry name" value="ECF RNA POLYMERASE SIGMA FACTOR SIGM"/>
    <property type="match status" value="1"/>
</dbReference>
<dbReference type="eggNOG" id="COG1595">
    <property type="taxonomic scope" value="Bacteria"/>
</dbReference>
<comment type="similarity">
    <text evidence="1">Belongs to the sigma-70 factor family. ECF subfamily.</text>
</comment>
<dbReference type="Pfam" id="PF04542">
    <property type="entry name" value="Sigma70_r2"/>
    <property type="match status" value="1"/>
</dbReference>
<evidence type="ECO:0000256" key="5">
    <source>
        <dbReference type="ARBA" id="ARBA00023163"/>
    </source>
</evidence>
<dbReference type="EMBL" id="AVPJ01000002">
    <property type="protein sequence ID" value="KGN34149.1"/>
    <property type="molecule type" value="Genomic_DNA"/>
</dbReference>
<dbReference type="OrthoDB" id="3777963at2"/>
<evidence type="ECO:0000259" key="6">
    <source>
        <dbReference type="Pfam" id="PF04542"/>
    </source>
</evidence>
<keyword evidence="3" id="KW-0731">Sigma factor</keyword>
<dbReference type="Pfam" id="PF08281">
    <property type="entry name" value="Sigma70_r4_2"/>
    <property type="match status" value="1"/>
</dbReference>
<dbReference type="InterPro" id="IPR013324">
    <property type="entry name" value="RNA_pol_sigma_r3/r4-like"/>
</dbReference>
<dbReference type="STRING" id="1385520.N802_12160"/>
<evidence type="ECO:0000256" key="2">
    <source>
        <dbReference type="ARBA" id="ARBA00023015"/>
    </source>
</evidence>
<accession>A0A0A0JBH2</accession>